<reference evidence="2" key="1">
    <citation type="journal article" date="2019" name="Int. J. Syst. Evol. Microbiol.">
        <title>The Global Catalogue of Microorganisms (GCM) 10K type strain sequencing project: providing services to taxonomists for standard genome sequencing and annotation.</title>
        <authorList>
            <consortium name="The Broad Institute Genomics Platform"/>
            <consortium name="The Broad Institute Genome Sequencing Center for Infectious Disease"/>
            <person name="Wu L."/>
            <person name="Ma J."/>
        </authorList>
    </citation>
    <scope>NUCLEOTIDE SEQUENCE [LARGE SCALE GENOMIC DNA]</scope>
    <source>
        <strain evidence="2">KACC 12633</strain>
    </source>
</reference>
<comment type="caution">
    <text evidence="1">The sequence shown here is derived from an EMBL/GenBank/DDBJ whole genome shotgun (WGS) entry which is preliminary data.</text>
</comment>
<dbReference type="EMBL" id="JBHSML010000031">
    <property type="protein sequence ID" value="MFC5518994.1"/>
    <property type="molecule type" value="Genomic_DNA"/>
</dbReference>
<accession>A0ABW0Q8J6</accession>
<dbReference type="RefSeq" id="WP_266346285.1">
    <property type="nucleotide sequence ID" value="NZ_JAPKNH010000015.1"/>
</dbReference>
<gene>
    <name evidence="1" type="ORF">ACFPP9_24740</name>
</gene>
<dbReference type="Proteomes" id="UP001596150">
    <property type="component" value="Unassembled WGS sequence"/>
</dbReference>
<keyword evidence="2" id="KW-1185">Reference proteome</keyword>
<sequence>MTDEIELRRDVERAARAEALINDTLLSEAFTTLKATYLEAWEASHLRDTEGRERLFQAVKLVGSVQSHLVIILSDGQLAKHELATITGATGEISVD</sequence>
<name>A0ABW0Q8J6_9HYPH</name>
<organism evidence="1 2">
    <name type="scientific">Kaistia terrae</name>
    <dbReference type="NCBI Taxonomy" id="537017"/>
    <lineage>
        <taxon>Bacteria</taxon>
        <taxon>Pseudomonadati</taxon>
        <taxon>Pseudomonadota</taxon>
        <taxon>Alphaproteobacteria</taxon>
        <taxon>Hyphomicrobiales</taxon>
        <taxon>Kaistiaceae</taxon>
        <taxon>Kaistia</taxon>
    </lineage>
</organism>
<evidence type="ECO:0000313" key="2">
    <source>
        <dbReference type="Proteomes" id="UP001596150"/>
    </source>
</evidence>
<protein>
    <submittedName>
        <fullName evidence="1">Uncharacterized protein</fullName>
    </submittedName>
</protein>
<evidence type="ECO:0000313" key="1">
    <source>
        <dbReference type="EMBL" id="MFC5518994.1"/>
    </source>
</evidence>
<proteinExistence type="predicted"/>